<organism evidence="11 12">
    <name type="scientific">Candidatus Sungbacteria bacterium RIFCSPHIGHO2_01_FULL_50_25</name>
    <dbReference type="NCBI Taxonomy" id="1802265"/>
    <lineage>
        <taxon>Bacteria</taxon>
        <taxon>Candidatus Sungiibacteriota</taxon>
    </lineage>
</organism>
<dbReference type="AlphaFoldDB" id="A0A1G2K866"/>
<comment type="pathway">
    <text evidence="7">Carbohydrate degradation; glycolysis; pyruvate from D-glyceraldehyde 3-phosphate: step 2/5.</text>
</comment>
<feature type="binding site" evidence="7">
    <location>
        <position position="117"/>
    </location>
    <ligand>
        <name>substrate</name>
    </ligand>
</feature>
<dbReference type="PIRSF" id="PIRSF000724">
    <property type="entry name" value="Pgk"/>
    <property type="match status" value="1"/>
</dbReference>
<comment type="caution">
    <text evidence="7">Lacks conserved residue(s) required for the propagation of feature annotation.</text>
</comment>
<feature type="binding site" evidence="8">
    <location>
        <position position="150"/>
    </location>
    <ligand>
        <name>(2R)-3-phosphoglycerate</name>
        <dbReference type="ChEBI" id="CHEBI:58272"/>
    </ligand>
</feature>
<dbReference type="GO" id="GO:0006094">
    <property type="term" value="P:gluconeogenesis"/>
    <property type="evidence" value="ECO:0007669"/>
    <property type="project" value="TreeGrafter"/>
</dbReference>
<dbReference type="InterPro" id="IPR001576">
    <property type="entry name" value="Phosphoglycerate_kinase"/>
</dbReference>
<proteinExistence type="inferred from homology"/>
<reference evidence="11 12" key="1">
    <citation type="journal article" date="2016" name="Nat. Commun.">
        <title>Thousands of microbial genomes shed light on interconnected biogeochemical processes in an aquifer system.</title>
        <authorList>
            <person name="Anantharaman K."/>
            <person name="Brown C.T."/>
            <person name="Hug L.A."/>
            <person name="Sharon I."/>
            <person name="Castelle C.J."/>
            <person name="Probst A.J."/>
            <person name="Thomas B.C."/>
            <person name="Singh A."/>
            <person name="Wilkins M.J."/>
            <person name="Karaoz U."/>
            <person name="Brodie E.L."/>
            <person name="Williams K.H."/>
            <person name="Hubbard S.S."/>
            <person name="Banfield J.F."/>
        </authorList>
    </citation>
    <scope>NUCLEOTIDE SEQUENCE [LARGE SCALE GENOMIC DNA]</scope>
</reference>
<comment type="caution">
    <text evidence="11">The sequence shown here is derived from an EMBL/GenBank/DDBJ whole genome shotgun (WGS) entry which is preliminary data.</text>
</comment>
<dbReference type="PANTHER" id="PTHR11406:SF23">
    <property type="entry name" value="PHOSPHOGLYCERATE KINASE 1, CHLOROPLASTIC-RELATED"/>
    <property type="match status" value="1"/>
</dbReference>
<dbReference type="PRINTS" id="PR00477">
    <property type="entry name" value="PHGLYCKINASE"/>
</dbReference>
<keyword evidence="5 7" id="KW-0418">Kinase</keyword>
<gene>
    <name evidence="7" type="primary">pgk</name>
    <name evidence="11" type="ORF">A2847_01185</name>
</gene>
<keyword evidence="3 7" id="KW-0808">Transferase</keyword>
<keyword evidence="4 7" id="KW-0547">Nucleotide-binding</keyword>
<name>A0A1G2K866_9BACT</name>
<keyword evidence="6 7" id="KW-0067">ATP-binding</keyword>
<evidence type="ECO:0000256" key="7">
    <source>
        <dbReference type="HAMAP-Rule" id="MF_00145"/>
    </source>
</evidence>
<evidence type="ECO:0000256" key="9">
    <source>
        <dbReference type="PIRSR" id="PIRSR000724-2"/>
    </source>
</evidence>
<comment type="subunit">
    <text evidence="7">Monomer.</text>
</comment>
<evidence type="ECO:0000256" key="3">
    <source>
        <dbReference type="ARBA" id="ARBA00022679"/>
    </source>
</evidence>
<evidence type="ECO:0000256" key="4">
    <source>
        <dbReference type="ARBA" id="ARBA00022741"/>
    </source>
</evidence>
<dbReference type="InterPro" id="IPR036043">
    <property type="entry name" value="Phosphoglycerate_kinase_sf"/>
</dbReference>
<dbReference type="GO" id="GO:0043531">
    <property type="term" value="F:ADP binding"/>
    <property type="evidence" value="ECO:0007669"/>
    <property type="project" value="TreeGrafter"/>
</dbReference>
<protein>
    <recommendedName>
        <fullName evidence="2 7">Phosphoglycerate kinase</fullName>
        <ecNumber evidence="2 7">2.7.2.3</ecNumber>
    </recommendedName>
</protein>
<dbReference type="EMBL" id="MHQD01000031">
    <property type="protein sequence ID" value="OGZ95555.1"/>
    <property type="molecule type" value="Genomic_DNA"/>
</dbReference>
<feature type="binding site" evidence="7 8">
    <location>
        <begin position="22"/>
        <end position="24"/>
    </location>
    <ligand>
        <name>substrate</name>
    </ligand>
</feature>
<dbReference type="GO" id="GO:0006096">
    <property type="term" value="P:glycolytic process"/>
    <property type="evidence" value="ECO:0007669"/>
    <property type="project" value="UniProtKB-UniRule"/>
</dbReference>
<evidence type="ECO:0000256" key="10">
    <source>
        <dbReference type="RuleBase" id="RU000532"/>
    </source>
</evidence>
<dbReference type="PANTHER" id="PTHR11406">
    <property type="entry name" value="PHOSPHOGLYCERATE KINASE"/>
    <property type="match status" value="1"/>
</dbReference>
<dbReference type="GO" id="GO:0004618">
    <property type="term" value="F:phosphoglycerate kinase activity"/>
    <property type="evidence" value="ECO:0007669"/>
    <property type="project" value="UniProtKB-UniRule"/>
</dbReference>
<evidence type="ECO:0000256" key="2">
    <source>
        <dbReference type="ARBA" id="ARBA00013061"/>
    </source>
</evidence>
<feature type="binding site" evidence="7">
    <location>
        <position position="37"/>
    </location>
    <ligand>
        <name>substrate</name>
    </ligand>
</feature>
<evidence type="ECO:0000313" key="11">
    <source>
        <dbReference type="EMBL" id="OGZ95555.1"/>
    </source>
</evidence>
<dbReference type="Pfam" id="PF00162">
    <property type="entry name" value="PGK"/>
    <property type="match status" value="1"/>
</dbReference>
<evidence type="ECO:0000256" key="5">
    <source>
        <dbReference type="ARBA" id="ARBA00022777"/>
    </source>
</evidence>
<feature type="binding site" evidence="8">
    <location>
        <position position="37"/>
    </location>
    <ligand>
        <name>(2R)-3-phosphoglycerate</name>
        <dbReference type="ChEBI" id="CHEBI:58272"/>
    </ligand>
</feature>
<evidence type="ECO:0000313" key="12">
    <source>
        <dbReference type="Proteomes" id="UP000178574"/>
    </source>
</evidence>
<keyword evidence="7" id="KW-0963">Cytoplasm</keyword>
<comment type="similarity">
    <text evidence="7 10">Belongs to the phosphoglycerate kinase family.</text>
</comment>
<dbReference type="UniPathway" id="UPA00109">
    <property type="reaction ID" value="UER00185"/>
</dbReference>
<accession>A0A1G2K866</accession>
<feature type="binding site" evidence="7">
    <location>
        <begin position="345"/>
        <end position="348"/>
    </location>
    <ligand>
        <name>ATP</name>
        <dbReference type="ChEBI" id="CHEBI:30616"/>
    </ligand>
</feature>
<dbReference type="GO" id="GO:0005829">
    <property type="term" value="C:cytosol"/>
    <property type="evidence" value="ECO:0007669"/>
    <property type="project" value="TreeGrafter"/>
</dbReference>
<dbReference type="EC" id="2.7.2.3" evidence="2 7"/>
<comment type="subcellular location">
    <subcellularLocation>
        <location evidence="7">Cytoplasm</location>
    </subcellularLocation>
</comment>
<feature type="binding site" evidence="7 9">
    <location>
        <position position="200"/>
    </location>
    <ligand>
        <name>ATP</name>
        <dbReference type="ChEBI" id="CHEBI:30616"/>
    </ligand>
</feature>
<evidence type="ECO:0000256" key="6">
    <source>
        <dbReference type="ARBA" id="ARBA00022840"/>
    </source>
</evidence>
<comment type="catalytic activity">
    <reaction evidence="1 7 10">
        <text>(2R)-3-phosphoglycerate + ATP = (2R)-3-phospho-glyceroyl phosphate + ADP</text>
        <dbReference type="Rhea" id="RHEA:14801"/>
        <dbReference type="ChEBI" id="CHEBI:30616"/>
        <dbReference type="ChEBI" id="CHEBI:57604"/>
        <dbReference type="ChEBI" id="CHEBI:58272"/>
        <dbReference type="ChEBI" id="CHEBI:456216"/>
        <dbReference type="EC" id="2.7.2.3"/>
    </reaction>
</comment>
<feature type="binding site" evidence="7">
    <location>
        <position position="150"/>
    </location>
    <ligand>
        <name>substrate</name>
    </ligand>
</feature>
<evidence type="ECO:0000256" key="8">
    <source>
        <dbReference type="PIRSR" id="PIRSR000724-1"/>
    </source>
</evidence>
<sequence>MRLRHIRHARIRPGTRVLVRVDFNVVIKEGRVLDDFRMREALLTLSYLIKRKCRIRIVGHLGRPGGRRVARLSLLPLAKHLAGLLDRRIQFIRDPLDQRAIDRYDGSRDILFFENLRFWPGEEKNNESFARALATWGDLYVNEAFSDIHRAHASMVALPKYIPGYAGFRLFDEVRFLGKARDIPARPCLVIFGGAKVSTKLPLIRKFLKVADRIIIAGAMANTVFLREGIEIGVSTAERDMDGVPPRAFFRNQKLLYPVDVVVMRGGVFARGRTRRVRIGALRSDDFIVDSGPRSIELFVKEAKRAKTVIWNGPLGYTDILRFQRGTRRFAEALSRMRSFRVVGGGETVAVLNRAKLVKKFSHVSTGGGAMLEFFMGKRFPALDALSLK</sequence>
<dbReference type="GO" id="GO:0005524">
    <property type="term" value="F:ATP binding"/>
    <property type="evidence" value="ECO:0007669"/>
    <property type="project" value="UniProtKB-KW"/>
</dbReference>
<dbReference type="Gene3D" id="3.40.50.1260">
    <property type="entry name" value="Phosphoglycerate kinase, N-terminal domain"/>
    <property type="match status" value="2"/>
</dbReference>
<dbReference type="SUPFAM" id="SSF53748">
    <property type="entry name" value="Phosphoglycerate kinase"/>
    <property type="match status" value="1"/>
</dbReference>
<dbReference type="HAMAP" id="MF_00145">
    <property type="entry name" value="Phosphoglyc_kinase"/>
    <property type="match status" value="1"/>
</dbReference>
<feature type="binding site" evidence="8">
    <location>
        <position position="117"/>
    </location>
    <ligand>
        <name>(2R)-3-phosphoglycerate</name>
        <dbReference type="ChEBI" id="CHEBI:58272"/>
    </ligand>
</feature>
<feature type="binding site" evidence="7 8">
    <location>
        <begin position="60"/>
        <end position="63"/>
    </location>
    <ligand>
        <name>substrate</name>
    </ligand>
</feature>
<dbReference type="Proteomes" id="UP000178574">
    <property type="component" value="Unassembled WGS sequence"/>
</dbReference>
<keyword evidence="7" id="KW-0324">Glycolysis</keyword>
<dbReference type="InterPro" id="IPR015824">
    <property type="entry name" value="Phosphoglycerate_kinase_N"/>
</dbReference>
<evidence type="ECO:0000256" key="1">
    <source>
        <dbReference type="ARBA" id="ARBA00000642"/>
    </source>
</evidence>